<keyword evidence="1" id="KW-0808">Transferase</keyword>
<evidence type="ECO:0000313" key="2">
    <source>
        <dbReference type="Proteomes" id="UP000585507"/>
    </source>
</evidence>
<gene>
    <name evidence="1" type="ORF">GGD55_004530</name>
</gene>
<dbReference type="EC" id="2.4.1.21" evidence="1"/>
<dbReference type="EMBL" id="JACHBK010000011">
    <property type="protein sequence ID" value="MBB5537809.1"/>
    <property type="molecule type" value="Genomic_DNA"/>
</dbReference>
<dbReference type="RefSeq" id="WP_026204077.1">
    <property type="nucleotide sequence ID" value="NZ_JACHBK010000011.1"/>
</dbReference>
<sequence length="83" mass="8550">MKIGYEERIAHLLHGGADAMLVPSGSGGLSETVIDANDAALHARAATGIQFSPIDADGLRQPSGALSRCFATIMPLTNCGGRQ</sequence>
<accession>A0A7W8UEB9</accession>
<protein>
    <submittedName>
        <fullName evidence="1">Starch synthase</fullName>
        <ecNumber evidence="1">2.4.1.21</ecNumber>
    </submittedName>
</protein>
<dbReference type="Proteomes" id="UP000585507">
    <property type="component" value="Unassembled WGS sequence"/>
</dbReference>
<reference evidence="1 2" key="1">
    <citation type="submission" date="2020-08" db="EMBL/GenBank/DDBJ databases">
        <title>Genomic Encyclopedia of Type Strains, Phase IV (KMG-V): Genome sequencing to study the core and pangenomes of soil and plant-associated prokaryotes.</title>
        <authorList>
            <person name="Whitman W."/>
        </authorList>
    </citation>
    <scope>NUCLEOTIDE SEQUENCE [LARGE SCALE GENOMIC DNA]</scope>
    <source>
        <strain evidence="1 2">SEMIA 4084</strain>
    </source>
</reference>
<name>A0A7W8UEB9_9HYPH</name>
<keyword evidence="2" id="KW-1185">Reference proteome</keyword>
<organism evidence="1 2">
    <name type="scientific">Rhizobium giardinii</name>
    <dbReference type="NCBI Taxonomy" id="56731"/>
    <lineage>
        <taxon>Bacteria</taxon>
        <taxon>Pseudomonadati</taxon>
        <taxon>Pseudomonadota</taxon>
        <taxon>Alphaproteobacteria</taxon>
        <taxon>Hyphomicrobiales</taxon>
        <taxon>Rhizobiaceae</taxon>
        <taxon>Rhizobium/Agrobacterium group</taxon>
        <taxon>Rhizobium</taxon>
    </lineage>
</organism>
<proteinExistence type="predicted"/>
<comment type="caution">
    <text evidence="1">The sequence shown here is derived from an EMBL/GenBank/DDBJ whole genome shotgun (WGS) entry which is preliminary data.</text>
</comment>
<keyword evidence="1" id="KW-0328">Glycosyltransferase</keyword>
<dbReference type="AlphaFoldDB" id="A0A7W8UEB9"/>
<dbReference type="GO" id="GO:0009011">
    <property type="term" value="F:alpha-1,4-glucan glucosyltransferase (ADP-glucose donor) activity"/>
    <property type="evidence" value="ECO:0007669"/>
    <property type="project" value="UniProtKB-EC"/>
</dbReference>
<evidence type="ECO:0000313" key="1">
    <source>
        <dbReference type="EMBL" id="MBB5537809.1"/>
    </source>
</evidence>